<feature type="transmembrane region" description="Helical" evidence="1">
    <location>
        <begin position="162"/>
        <end position="181"/>
    </location>
</feature>
<evidence type="ECO:0000256" key="1">
    <source>
        <dbReference type="SAM" id="Phobius"/>
    </source>
</evidence>
<dbReference type="InterPro" id="IPR003607">
    <property type="entry name" value="HD/PDEase_dom"/>
</dbReference>
<protein>
    <submittedName>
        <fullName evidence="2">HD domain-containing protein</fullName>
    </submittedName>
</protein>
<gene>
    <name evidence="2" type="ORF">FB467_1303</name>
</gene>
<dbReference type="CDD" id="cd00077">
    <property type="entry name" value="HDc"/>
    <property type="match status" value="1"/>
</dbReference>
<feature type="transmembrane region" description="Helical" evidence="1">
    <location>
        <begin position="91"/>
        <end position="112"/>
    </location>
</feature>
<proteinExistence type="predicted"/>
<dbReference type="Pfam" id="PF13487">
    <property type="entry name" value="HD_5"/>
    <property type="match status" value="1"/>
</dbReference>
<name>A0A542YQ64_9MICO</name>
<comment type="caution">
    <text evidence="2">The sequence shown here is derived from an EMBL/GenBank/DDBJ whole genome shotgun (WGS) entry which is preliminary data.</text>
</comment>
<organism evidence="2 3">
    <name type="scientific">Ornithinicoccus hortensis</name>
    <dbReference type="NCBI Taxonomy" id="82346"/>
    <lineage>
        <taxon>Bacteria</taxon>
        <taxon>Bacillati</taxon>
        <taxon>Actinomycetota</taxon>
        <taxon>Actinomycetes</taxon>
        <taxon>Micrococcales</taxon>
        <taxon>Intrasporangiaceae</taxon>
        <taxon>Ornithinicoccus</taxon>
    </lineage>
</organism>
<dbReference type="EMBL" id="VFOP01000001">
    <property type="protein sequence ID" value="TQL50199.1"/>
    <property type="molecule type" value="Genomic_DNA"/>
</dbReference>
<feature type="transmembrane region" description="Helical" evidence="1">
    <location>
        <begin position="12"/>
        <end position="30"/>
    </location>
</feature>
<dbReference type="AlphaFoldDB" id="A0A542YQ64"/>
<feature type="transmembrane region" description="Helical" evidence="1">
    <location>
        <begin position="124"/>
        <end position="142"/>
    </location>
</feature>
<dbReference type="OrthoDB" id="40937at2"/>
<accession>A0A542YQ64</accession>
<sequence>MRVQLSGETVDRILVTVAALIVLGSLVLLVGTVQPVGSAAVALHLMFLVTIALSENWRVRIPNSRELAPLAVASSVAFAVTAELPQNVTVTHVPGLVIVGTALASFAGHALYARTADLPMDLSLVATRVIVVALAAMLARTVPYEGATLVDRIDTVGDDRWWVALALFVVAGLAIGWQILLMSVQRSARTHAILRRAFLEEATAVGPLAAATTSTAVVVALAVGTLGPIAVPLFLIPLMLLNLAVARQAGVRTAQRQTIFALSRLTDLSGYTSPGHAARVADYSVAIGRDMGMSERELVDLQAAALLHDLGQVSLRRPIPGGATLLTSPLDQRRIAAAGAAILSRTAELSRLATVVQDQAVAYRRTTDTGIVSLASRTLKVANAFDDLVGPDREPEAVRRATQRLRLSAGYEYDPLVFRSLCRVLQREGLLSGRDVVRLDV</sequence>
<feature type="transmembrane region" description="Helical" evidence="1">
    <location>
        <begin position="229"/>
        <end position="246"/>
    </location>
</feature>
<dbReference type="Gene3D" id="1.10.3210.10">
    <property type="entry name" value="Hypothetical protein af1432"/>
    <property type="match status" value="1"/>
</dbReference>
<keyword evidence="1" id="KW-0812">Transmembrane</keyword>
<dbReference type="PANTHER" id="PTHR45228:SF4">
    <property type="entry name" value="LIPOPROTEIN"/>
    <property type="match status" value="1"/>
</dbReference>
<dbReference type="RefSeq" id="WP_141784358.1">
    <property type="nucleotide sequence ID" value="NZ_BAAAIK010000004.1"/>
</dbReference>
<dbReference type="Proteomes" id="UP000319516">
    <property type="component" value="Unassembled WGS sequence"/>
</dbReference>
<dbReference type="PANTHER" id="PTHR45228">
    <property type="entry name" value="CYCLIC DI-GMP PHOSPHODIESTERASE TM_0186-RELATED"/>
    <property type="match status" value="1"/>
</dbReference>
<dbReference type="InterPro" id="IPR052020">
    <property type="entry name" value="Cyclic_di-GMP/3'3'-cGAMP_PDE"/>
</dbReference>
<dbReference type="SUPFAM" id="SSF109604">
    <property type="entry name" value="HD-domain/PDEase-like"/>
    <property type="match status" value="1"/>
</dbReference>
<keyword evidence="1" id="KW-1133">Transmembrane helix</keyword>
<keyword evidence="1" id="KW-0472">Membrane</keyword>
<feature type="transmembrane region" description="Helical" evidence="1">
    <location>
        <begin position="202"/>
        <end position="223"/>
    </location>
</feature>
<reference evidence="2 3" key="1">
    <citation type="submission" date="2019-06" db="EMBL/GenBank/DDBJ databases">
        <title>Sequencing the genomes of 1000 actinobacteria strains.</title>
        <authorList>
            <person name="Klenk H.-P."/>
        </authorList>
    </citation>
    <scope>NUCLEOTIDE SEQUENCE [LARGE SCALE GENOMIC DNA]</scope>
    <source>
        <strain evidence="2 3">DSM 12335</strain>
    </source>
</reference>
<evidence type="ECO:0000313" key="3">
    <source>
        <dbReference type="Proteomes" id="UP000319516"/>
    </source>
</evidence>
<keyword evidence="3" id="KW-1185">Reference proteome</keyword>
<evidence type="ECO:0000313" key="2">
    <source>
        <dbReference type="EMBL" id="TQL50199.1"/>
    </source>
</evidence>